<reference evidence="3" key="2">
    <citation type="submission" date="2018-04" db="EMBL/GenBank/DDBJ databases">
        <title>Leveraging single-cell genomics to expand the Fungal Tree of Life.</title>
        <authorList>
            <consortium name="DOE Joint Genome Institute"/>
            <person name="Ahrendt S.R."/>
            <person name="Quandt C.A."/>
            <person name="Ciobanu D."/>
            <person name="Clum A."/>
            <person name="Salamov A."/>
            <person name="Andreopoulos B."/>
            <person name="Cheng J.-F."/>
            <person name="Woyke T."/>
            <person name="Pelin A."/>
            <person name="Henrissat B."/>
            <person name="Benny G.L."/>
            <person name="Smith M.E."/>
            <person name="James T.Y."/>
            <person name="Grigoriev I.V."/>
        </authorList>
    </citation>
    <scope>NUCLEOTIDE SEQUENCE</scope>
    <source>
        <strain evidence="3">ATCC 52028</strain>
    </source>
</reference>
<dbReference type="Proteomes" id="UP000274922">
    <property type="component" value="Unassembled WGS sequence"/>
</dbReference>
<gene>
    <name evidence="2" type="ORF">CAUPRSCDRAFT_3491</name>
    <name evidence="3" type="ORF">CXG81DRAFT_2408</name>
</gene>
<evidence type="ECO:0000259" key="1">
    <source>
        <dbReference type="Pfam" id="PF00149"/>
    </source>
</evidence>
<protein>
    <submittedName>
        <fullName evidence="2">Metallo-dependent phosphatase</fullName>
    </submittedName>
</protein>
<evidence type="ECO:0000313" key="3">
    <source>
        <dbReference type="EMBL" id="RKP00663.1"/>
    </source>
</evidence>
<evidence type="ECO:0000313" key="4">
    <source>
        <dbReference type="Proteomes" id="UP000268535"/>
    </source>
</evidence>
<evidence type="ECO:0000313" key="2">
    <source>
        <dbReference type="EMBL" id="RKO96368.1"/>
    </source>
</evidence>
<dbReference type="InterPro" id="IPR004843">
    <property type="entry name" value="Calcineurin-like_PHP"/>
</dbReference>
<evidence type="ECO:0000313" key="5">
    <source>
        <dbReference type="Proteomes" id="UP000274922"/>
    </source>
</evidence>
<reference evidence="2" key="3">
    <citation type="submission" date="2018-08" db="EMBL/GenBank/DDBJ databases">
        <title>Leveraging single-cell genomics to expand the Fungal Tree of Life.</title>
        <authorList>
            <consortium name="DOE Joint Genome Institute"/>
            <person name="Ahrendt S.R."/>
            <person name="Quandt C.A."/>
            <person name="Ciobanu D."/>
            <person name="Clum A."/>
            <person name="Salamov A."/>
            <person name="Andreopoulos B."/>
            <person name="Cheng J.-F."/>
            <person name="Woyke T."/>
            <person name="Pelin A."/>
            <person name="Henrissat B."/>
            <person name="Reynolds N."/>
            <person name="Benny G.L."/>
            <person name="Smith M.E."/>
            <person name="James T.Y."/>
            <person name="Grigoriev I.V."/>
        </authorList>
    </citation>
    <scope>NUCLEOTIDE SEQUENCE</scope>
    <source>
        <strain evidence="2">ATCC 52028</strain>
    </source>
</reference>
<feature type="non-terminal residue" evidence="3">
    <location>
        <position position="248"/>
    </location>
</feature>
<organism evidence="3 5">
    <name type="scientific">Caulochytrium protostelioides</name>
    <dbReference type="NCBI Taxonomy" id="1555241"/>
    <lineage>
        <taxon>Eukaryota</taxon>
        <taxon>Fungi</taxon>
        <taxon>Fungi incertae sedis</taxon>
        <taxon>Chytridiomycota</taxon>
        <taxon>Chytridiomycota incertae sedis</taxon>
        <taxon>Chytridiomycetes</taxon>
        <taxon>Caulochytriales</taxon>
        <taxon>Caulochytriaceae</taxon>
        <taxon>Caulochytrium</taxon>
    </lineage>
</organism>
<dbReference type="OrthoDB" id="5976022at2759"/>
<dbReference type="GO" id="GO:0016787">
    <property type="term" value="F:hydrolase activity"/>
    <property type="evidence" value="ECO:0007669"/>
    <property type="project" value="InterPro"/>
</dbReference>
<keyword evidence="5" id="KW-1185">Reference proteome</keyword>
<reference evidence="4 5" key="1">
    <citation type="journal article" date="2018" name="Nat. Microbiol.">
        <title>Leveraging single-cell genomics to expand the fungal tree of life.</title>
        <authorList>
            <person name="Ahrendt S.R."/>
            <person name="Quandt C.A."/>
            <person name="Ciobanu D."/>
            <person name="Clum A."/>
            <person name="Salamov A."/>
            <person name="Andreopoulos B."/>
            <person name="Cheng J.F."/>
            <person name="Woyke T."/>
            <person name="Pelin A."/>
            <person name="Henrissat B."/>
            <person name="Reynolds N.K."/>
            <person name="Benny G.L."/>
            <person name="Smith M.E."/>
            <person name="James T.Y."/>
            <person name="Grigoriev I.V."/>
        </authorList>
    </citation>
    <scope>NUCLEOTIDE SEQUENCE [LARGE SCALE GENOMIC DNA]</scope>
    <source>
        <strain evidence="4 5">ATCC 52028</strain>
    </source>
</reference>
<dbReference type="EMBL" id="ML010031">
    <property type="protein sequence ID" value="RKO96368.1"/>
    <property type="molecule type" value="Genomic_DNA"/>
</dbReference>
<dbReference type="PANTHER" id="PTHR46546:SF4">
    <property type="entry name" value="SHEWANELLA-LIKE PROTEIN PHOSPHATASE 1"/>
    <property type="match status" value="1"/>
</dbReference>
<dbReference type="SUPFAM" id="SSF56300">
    <property type="entry name" value="Metallo-dependent phosphatases"/>
    <property type="match status" value="1"/>
</dbReference>
<name>A0A4P9X672_9FUNG</name>
<dbReference type="STRING" id="1555241.A0A4P9X672"/>
<dbReference type="InterPro" id="IPR029052">
    <property type="entry name" value="Metallo-depent_PP-like"/>
</dbReference>
<dbReference type="AlphaFoldDB" id="A0A4P9X672"/>
<dbReference type="Proteomes" id="UP000268535">
    <property type="component" value="Unassembled WGS sequence"/>
</dbReference>
<proteinExistence type="predicted"/>
<dbReference type="Pfam" id="PF00149">
    <property type="entry name" value="Metallophos"/>
    <property type="match status" value="1"/>
</dbReference>
<sequence>RILAIGDLHGDWMHAIKSLRTAGVIDAKHNWIAGDATFVQTGDIVDRGDDTIRLYELMRKLTQQARAAGGEVRQLLGNHEVMNMEGDLRYVTPGDVAKAGGDEARRLLWSKQGWIGQYLRELNITTMVHGHVFVHGGVNVDWAKQGLDVINMLGRVLLQAEQQFMFDHSMLHDPHGPLWYRGYALDPEPVACRNVEEALGYLGAKRIVMGHTPQLETGKILSRCDGRILIIDIGISQVYGGHTGAVEI</sequence>
<accession>A0A4P9X672</accession>
<feature type="non-terminal residue" evidence="3">
    <location>
        <position position="1"/>
    </location>
</feature>
<dbReference type="EMBL" id="ML014205">
    <property type="protein sequence ID" value="RKP00663.1"/>
    <property type="molecule type" value="Genomic_DNA"/>
</dbReference>
<feature type="domain" description="Calcineurin-like phosphoesterase" evidence="1">
    <location>
        <begin position="1"/>
        <end position="214"/>
    </location>
</feature>
<dbReference type="Gene3D" id="3.60.21.10">
    <property type="match status" value="1"/>
</dbReference>
<dbReference type="PANTHER" id="PTHR46546">
    <property type="entry name" value="SHEWANELLA-LIKE PROTEIN PHOSPHATASE 1"/>
    <property type="match status" value="1"/>
</dbReference>